<feature type="transmembrane region" description="Helical" evidence="6">
    <location>
        <begin position="374"/>
        <end position="396"/>
    </location>
</feature>
<dbReference type="Gene3D" id="1.20.1250.20">
    <property type="entry name" value="MFS general substrate transporter like domains"/>
    <property type="match status" value="1"/>
</dbReference>
<evidence type="ECO:0000256" key="2">
    <source>
        <dbReference type="ARBA" id="ARBA00005982"/>
    </source>
</evidence>
<comment type="subcellular location">
    <subcellularLocation>
        <location evidence="1">Membrane</location>
        <topology evidence="1">Multi-pass membrane protein</topology>
    </subcellularLocation>
</comment>
<feature type="transmembrane region" description="Helical" evidence="6">
    <location>
        <begin position="77"/>
        <end position="96"/>
    </location>
</feature>
<feature type="transmembrane region" description="Helical" evidence="6">
    <location>
        <begin position="216"/>
        <end position="235"/>
    </location>
</feature>
<feature type="transmembrane region" description="Helical" evidence="6">
    <location>
        <begin position="102"/>
        <end position="122"/>
    </location>
</feature>
<feature type="transmembrane region" description="Helical" evidence="6">
    <location>
        <begin position="46"/>
        <end position="65"/>
    </location>
</feature>
<dbReference type="InterPro" id="IPR000109">
    <property type="entry name" value="POT_fam"/>
</dbReference>
<organism evidence="7 8">
    <name type="scientific">Nepenthes gracilis</name>
    <name type="common">Slender pitcher plant</name>
    <dbReference type="NCBI Taxonomy" id="150966"/>
    <lineage>
        <taxon>Eukaryota</taxon>
        <taxon>Viridiplantae</taxon>
        <taxon>Streptophyta</taxon>
        <taxon>Embryophyta</taxon>
        <taxon>Tracheophyta</taxon>
        <taxon>Spermatophyta</taxon>
        <taxon>Magnoliopsida</taxon>
        <taxon>eudicotyledons</taxon>
        <taxon>Gunneridae</taxon>
        <taxon>Pentapetalae</taxon>
        <taxon>Caryophyllales</taxon>
        <taxon>Nepenthaceae</taxon>
        <taxon>Nepenthes</taxon>
    </lineage>
</organism>
<dbReference type="GO" id="GO:0006857">
    <property type="term" value="P:oligopeptide transport"/>
    <property type="evidence" value="ECO:0007669"/>
    <property type="project" value="InterPro"/>
</dbReference>
<evidence type="ECO:0000256" key="6">
    <source>
        <dbReference type="SAM" id="Phobius"/>
    </source>
</evidence>
<comment type="similarity">
    <text evidence="2">Belongs to the major facilitator superfamily. Proton-dependent oligopeptide transporter (POT/PTR) (TC 2.A.17) family.</text>
</comment>
<sequence length="512" mass="56048">MALPETHGKATISDAWDFKRRPADSSKTGGWISAAMILGVEACERLTTLGIAVNLVTYLTGVMHLGNATSANTVTNFLGTSFMLCLLGGFVADTFLGRYLTIVIFTTVQAMGVTILTVSTIVRGLRPPRCTGGTGCIPATGTQLGVLYMALYLTALGTGGLKSSVSGFGSDQFDDTSKDERAQMSKFFNWFFFFISIGSLCAVTVLVYIQDNMGRQWGYGICVCAIVAGLFVFLAGTRRYRFKKLVGSPLTQIAAVFVAAWRKRRLELPSDPSLLFDVDDVLPASKSKKQKLPHTKDFRFLDKAAIKDPEMPTSVTMKDKWYLSTLSDVEEVKLVLRMLPIWATTIIFWTVYAQMTTFSVSQATTMDRHIGRSFQIPAASLTAFFVGSILLTVPVYDRVIVPIAGRFLHNPQGLTPLQRVGLGLVFSVLAMVAAALTEIKRLHSARSHGLTDDPNSQIPLSVFWLVPQFFFVGAGEAFTYIGQLDFFLRECPKGMKTMSTGLFLSTLSLGFS</sequence>
<keyword evidence="5 6" id="KW-0472">Membrane</keyword>
<proteinExistence type="inferred from homology"/>
<evidence type="ECO:0000256" key="5">
    <source>
        <dbReference type="ARBA" id="ARBA00023136"/>
    </source>
</evidence>
<keyword evidence="8" id="KW-1185">Reference proteome</keyword>
<dbReference type="InterPro" id="IPR036259">
    <property type="entry name" value="MFS_trans_sf"/>
</dbReference>
<name>A0AAD3XLW5_NEPGR</name>
<keyword evidence="4 6" id="KW-1133">Transmembrane helix</keyword>
<dbReference type="Pfam" id="PF00854">
    <property type="entry name" value="PTR2"/>
    <property type="match status" value="1"/>
</dbReference>
<keyword evidence="3 6" id="KW-0812">Transmembrane</keyword>
<evidence type="ECO:0000256" key="4">
    <source>
        <dbReference type="ARBA" id="ARBA00022989"/>
    </source>
</evidence>
<dbReference type="SUPFAM" id="SSF103473">
    <property type="entry name" value="MFS general substrate transporter"/>
    <property type="match status" value="1"/>
</dbReference>
<dbReference type="GO" id="GO:0016020">
    <property type="term" value="C:membrane"/>
    <property type="evidence" value="ECO:0007669"/>
    <property type="project" value="UniProtKB-SubCell"/>
</dbReference>
<dbReference type="GO" id="GO:0022857">
    <property type="term" value="F:transmembrane transporter activity"/>
    <property type="evidence" value="ECO:0007669"/>
    <property type="project" value="InterPro"/>
</dbReference>
<dbReference type="EMBL" id="BSYO01000009">
    <property type="protein sequence ID" value="GMH09523.1"/>
    <property type="molecule type" value="Genomic_DNA"/>
</dbReference>
<reference evidence="7" key="1">
    <citation type="submission" date="2023-05" db="EMBL/GenBank/DDBJ databases">
        <title>Nepenthes gracilis genome sequencing.</title>
        <authorList>
            <person name="Fukushima K."/>
        </authorList>
    </citation>
    <scope>NUCLEOTIDE SEQUENCE</scope>
    <source>
        <strain evidence="7">SING2019-196</strain>
    </source>
</reference>
<evidence type="ECO:0000313" key="8">
    <source>
        <dbReference type="Proteomes" id="UP001279734"/>
    </source>
</evidence>
<feature type="transmembrane region" description="Helical" evidence="6">
    <location>
        <begin position="334"/>
        <end position="353"/>
    </location>
</feature>
<evidence type="ECO:0000313" key="7">
    <source>
        <dbReference type="EMBL" id="GMH09523.1"/>
    </source>
</evidence>
<gene>
    <name evidence="7" type="ORF">Nepgr_011364</name>
</gene>
<dbReference type="AlphaFoldDB" id="A0AAD3XLW5"/>
<dbReference type="PANTHER" id="PTHR11654">
    <property type="entry name" value="OLIGOPEPTIDE TRANSPORTER-RELATED"/>
    <property type="match status" value="1"/>
</dbReference>
<comment type="caution">
    <text evidence="7">The sequence shown here is derived from an EMBL/GenBank/DDBJ whole genome shotgun (WGS) entry which is preliminary data.</text>
</comment>
<feature type="transmembrane region" description="Helical" evidence="6">
    <location>
        <begin position="416"/>
        <end position="436"/>
    </location>
</feature>
<accession>A0AAD3XLW5</accession>
<protein>
    <submittedName>
        <fullName evidence="7">Uncharacterized protein</fullName>
    </submittedName>
</protein>
<evidence type="ECO:0000256" key="1">
    <source>
        <dbReference type="ARBA" id="ARBA00004141"/>
    </source>
</evidence>
<dbReference type="InterPro" id="IPR018456">
    <property type="entry name" value="PTR2_symporter_CS"/>
</dbReference>
<feature type="transmembrane region" description="Helical" evidence="6">
    <location>
        <begin position="187"/>
        <end position="210"/>
    </location>
</feature>
<dbReference type="Proteomes" id="UP001279734">
    <property type="component" value="Unassembled WGS sequence"/>
</dbReference>
<dbReference type="PROSITE" id="PS01022">
    <property type="entry name" value="PTR2_1"/>
    <property type="match status" value="1"/>
</dbReference>
<evidence type="ECO:0000256" key="3">
    <source>
        <dbReference type="ARBA" id="ARBA00022692"/>
    </source>
</evidence>